<feature type="transmembrane region" description="Helical" evidence="1">
    <location>
        <begin position="33"/>
        <end position="53"/>
    </location>
</feature>
<comment type="caution">
    <text evidence="2">The sequence shown here is derived from an EMBL/GenBank/DDBJ whole genome shotgun (WGS) entry which is preliminary data.</text>
</comment>
<evidence type="ECO:0000256" key="1">
    <source>
        <dbReference type="SAM" id="Phobius"/>
    </source>
</evidence>
<dbReference type="Proteomes" id="UP001196413">
    <property type="component" value="Unassembled WGS sequence"/>
</dbReference>
<dbReference type="EMBL" id="JAHQIW010003374">
    <property type="protein sequence ID" value="KAJ1358400.1"/>
    <property type="molecule type" value="Genomic_DNA"/>
</dbReference>
<keyword evidence="1" id="KW-1133">Transmembrane helix</keyword>
<dbReference type="AlphaFoldDB" id="A0AAD5MHW0"/>
<name>A0AAD5MHW0_PARTN</name>
<evidence type="ECO:0000313" key="2">
    <source>
        <dbReference type="EMBL" id="KAJ1358400.1"/>
    </source>
</evidence>
<keyword evidence="1" id="KW-0472">Membrane</keyword>
<keyword evidence="1" id="KW-0812">Transmembrane</keyword>
<gene>
    <name evidence="2" type="ORF">KIN20_016814</name>
</gene>
<protein>
    <submittedName>
        <fullName evidence="2">Uncharacterized protein</fullName>
    </submittedName>
</protein>
<keyword evidence="3" id="KW-1185">Reference proteome</keyword>
<accession>A0AAD5MHW0</accession>
<sequence length="187" mass="20996">MNRYLLFISEWNQYVVYERLQLSDCRHIRHSSGGLLLLGLVVGGIYFVCVSNMRDNDKKRMHSGRNSASAWPVQVPSYSTPYREGRPTTTAVLGPATPVHSYDFPPQQPISQSPANVSQQQFAPQPHYSSQAPLVMPTRVEDLGPSGQYRPLQPNIIYTQGPSSYTQTIPVEYTIQPSLPTYHQSSV</sequence>
<proteinExistence type="predicted"/>
<organism evidence="2 3">
    <name type="scientific">Parelaphostrongylus tenuis</name>
    <name type="common">Meningeal worm</name>
    <dbReference type="NCBI Taxonomy" id="148309"/>
    <lineage>
        <taxon>Eukaryota</taxon>
        <taxon>Metazoa</taxon>
        <taxon>Ecdysozoa</taxon>
        <taxon>Nematoda</taxon>
        <taxon>Chromadorea</taxon>
        <taxon>Rhabditida</taxon>
        <taxon>Rhabditina</taxon>
        <taxon>Rhabditomorpha</taxon>
        <taxon>Strongyloidea</taxon>
        <taxon>Metastrongylidae</taxon>
        <taxon>Parelaphostrongylus</taxon>
    </lineage>
</organism>
<evidence type="ECO:0000313" key="3">
    <source>
        <dbReference type="Proteomes" id="UP001196413"/>
    </source>
</evidence>
<reference evidence="2" key="1">
    <citation type="submission" date="2021-06" db="EMBL/GenBank/DDBJ databases">
        <title>Parelaphostrongylus tenuis whole genome reference sequence.</title>
        <authorList>
            <person name="Garwood T.J."/>
            <person name="Larsen P.A."/>
            <person name="Fountain-Jones N.M."/>
            <person name="Garbe J.R."/>
            <person name="Macchietto M.G."/>
            <person name="Kania S.A."/>
            <person name="Gerhold R.W."/>
            <person name="Richards J.E."/>
            <person name="Wolf T.M."/>
        </authorList>
    </citation>
    <scope>NUCLEOTIDE SEQUENCE</scope>
    <source>
        <strain evidence="2">MNPRO001-30</strain>
        <tissue evidence="2">Meninges</tissue>
    </source>
</reference>